<dbReference type="Gene3D" id="1.10.287.950">
    <property type="entry name" value="Methyl-accepting chemotaxis protein"/>
    <property type="match status" value="1"/>
</dbReference>
<dbReference type="Proteomes" id="UP000540787">
    <property type="component" value="Unassembled WGS sequence"/>
</dbReference>
<evidence type="ECO:0000256" key="3">
    <source>
        <dbReference type="ARBA" id="ARBA00029447"/>
    </source>
</evidence>
<evidence type="ECO:0000313" key="7">
    <source>
        <dbReference type="EMBL" id="MBB6132498.1"/>
    </source>
</evidence>
<dbReference type="GO" id="GO:0006935">
    <property type="term" value="P:chemotaxis"/>
    <property type="evidence" value="ECO:0007669"/>
    <property type="project" value="TreeGrafter"/>
</dbReference>
<protein>
    <submittedName>
        <fullName evidence="7">Methyl-accepting chemotaxis protein</fullName>
    </submittedName>
</protein>
<dbReference type="FunFam" id="1.10.287.950:FF:000001">
    <property type="entry name" value="Methyl-accepting chemotaxis sensory transducer"/>
    <property type="match status" value="1"/>
</dbReference>
<comment type="similarity">
    <text evidence="3">Belongs to the methyl-accepting chemotaxis (MCP) protein family.</text>
</comment>
<dbReference type="SMART" id="SM00283">
    <property type="entry name" value="MA"/>
    <property type="match status" value="1"/>
</dbReference>
<feature type="domain" description="Methyl-accepting transducer" evidence="5">
    <location>
        <begin position="267"/>
        <end position="496"/>
    </location>
</feature>
<keyword evidence="2" id="KW-0488">Methylation</keyword>
<evidence type="ECO:0000256" key="1">
    <source>
        <dbReference type="ARBA" id="ARBA00004370"/>
    </source>
</evidence>
<name>A0A7W9WX72_9BURK</name>
<dbReference type="SUPFAM" id="SSF58104">
    <property type="entry name" value="Methyl-accepting chemotaxis protein (MCP) signaling domain"/>
    <property type="match status" value="1"/>
</dbReference>
<dbReference type="CDD" id="cd06225">
    <property type="entry name" value="HAMP"/>
    <property type="match status" value="1"/>
</dbReference>
<dbReference type="InterPro" id="IPR004089">
    <property type="entry name" value="MCPsignal_dom"/>
</dbReference>
<gene>
    <name evidence="7" type="ORF">HD842_000609</name>
</gene>
<organism evidence="7 8">
    <name type="scientific">Massilia aurea</name>
    <dbReference type="NCBI Taxonomy" id="373040"/>
    <lineage>
        <taxon>Bacteria</taxon>
        <taxon>Pseudomonadati</taxon>
        <taxon>Pseudomonadota</taxon>
        <taxon>Betaproteobacteria</taxon>
        <taxon>Burkholderiales</taxon>
        <taxon>Oxalobacteraceae</taxon>
        <taxon>Telluria group</taxon>
        <taxon>Massilia</taxon>
    </lineage>
</organism>
<dbReference type="PANTHER" id="PTHR43531:SF14">
    <property type="entry name" value="METHYL-ACCEPTING CHEMOTAXIS PROTEIN I-RELATED"/>
    <property type="match status" value="1"/>
</dbReference>
<keyword evidence="4" id="KW-0807">Transducer</keyword>
<dbReference type="AlphaFoldDB" id="A0A7W9WX72"/>
<evidence type="ECO:0000256" key="2">
    <source>
        <dbReference type="ARBA" id="ARBA00022481"/>
    </source>
</evidence>
<dbReference type="InterPro" id="IPR003660">
    <property type="entry name" value="HAMP_dom"/>
</dbReference>
<dbReference type="PANTHER" id="PTHR43531">
    <property type="entry name" value="PROTEIN ICFG"/>
    <property type="match status" value="1"/>
</dbReference>
<dbReference type="InterPro" id="IPR051310">
    <property type="entry name" value="MCP_chemotaxis"/>
</dbReference>
<feature type="domain" description="HAMP" evidence="6">
    <location>
        <begin position="208"/>
        <end position="262"/>
    </location>
</feature>
<proteinExistence type="inferred from homology"/>
<accession>A0A7W9WX72</accession>
<evidence type="ECO:0000256" key="4">
    <source>
        <dbReference type="PROSITE-ProRule" id="PRU00284"/>
    </source>
</evidence>
<dbReference type="PROSITE" id="PS50111">
    <property type="entry name" value="CHEMOTAXIS_TRANSDUC_2"/>
    <property type="match status" value="1"/>
</dbReference>
<dbReference type="SMART" id="SM00304">
    <property type="entry name" value="HAMP"/>
    <property type="match status" value="1"/>
</dbReference>
<dbReference type="CDD" id="cd11386">
    <property type="entry name" value="MCP_signal"/>
    <property type="match status" value="1"/>
</dbReference>
<evidence type="ECO:0000313" key="8">
    <source>
        <dbReference type="Proteomes" id="UP000540787"/>
    </source>
</evidence>
<dbReference type="RefSeq" id="WP_183550798.1">
    <property type="nucleotide sequence ID" value="NZ_JACHBX010000001.1"/>
</dbReference>
<keyword evidence="8" id="KW-1185">Reference proteome</keyword>
<dbReference type="GO" id="GO:0007165">
    <property type="term" value="P:signal transduction"/>
    <property type="evidence" value="ECO:0007669"/>
    <property type="project" value="UniProtKB-KW"/>
</dbReference>
<dbReference type="GO" id="GO:0005886">
    <property type="term" value="C:plasma membrane"/>
    <property type="evidence" value="ECO:0007669"/>
    <property type="project" value="TreeGrafter"/>
</dbReference>
<reference evidence="7 8" key="1">
    <citation type="submission" date="2020-08" db="EMBL/GenBank/DDBJ databases">
        <title>The Agave Microbiome: Exploring the role of microbial communities in plant adaptations to desert environments.</title>
        <authorList>
            <person name="Partida-Martinez L.P."/>
        </authorList>
    </citation>
    <scope>NUCLEOTIDE SEQUENCE [LARGE SCALE GENOMIC DNA]</scope>
    <source>
        <strain evidence="7 8">AT3.2</strain>
    </source>
</reference>
<dbReference type="Pfam" id="PF00015">
    <property type="entry name" value="MCPsignal"/>
    <property type="match status" value="1"/>
</dbReference>
<comment type="subcellular location">
    <subcellularLocation>
        <location evidence="1">Membrane</location>
    </subcellularLocation>
</comment>
<dbReference type="EMBL" id="JACHBX010000001">
    <property type="protein sequence ID" value="MBB6132498.1"/>
    <property type="molecule type" value="Genomic_DNA"/>
</dbReference>
<comment type="caution">
    <text evidence="7">The sequence shown here is derived from an EMBL/GenBank/DDBJ whole genome shotgun (WGS) entry which is preliminary data.</text>
</comment>
<evidence type="ECO:0000259" key="5">
    <source>
        <dbReference type="PROSITE" id="PS50111"/>
    </source>
</evidence>
<evidence type="ECO:0000259" key="6">
    <source>
        <dbReference type="PROSITE" id="PS50885"/>
    </source>
</evidence>
<dbReference type="PROSITE" id="PS51257">
    <property type="entry name" value="PROKAR_LIPOPROTEIN"/>
    <property type="match status" value="1"/>
</dbReference>
<dbReference type="PROSITE" id="PS50885">
    <property type="entry name" value="HAMP"/>
    <property type="match status" value="1"/>
</dbReference>
<sequence>MNLTIRHRLFLSNLAAVFLAAVVACIAYSAMLSLETAMNAITVNGSALKHQLQADMAHDALRADVLAALIAGPDGAGKQADVRRDHAQHAATLAGLIDTLAKEHPDAALQSAIPAVRADVDAYLKSVARMIDLAFTDPVAARQAQADFMGHFRKLETSMGELSDTIGAGAEATRVGGHELVVRSERLLLLASLISVMLMVVVGQLSARAIRRPLEEAVAFAGRIADGDLGATLDCNADDRTETGRLKVALQRMRANLHGVVSQVRGSTDAIETASGEIASGNLDLSRRTEQQAGALEETAASIEELAATVKQNADSALQANTLTASASQVAVKGGEAVARVVDTMGAIHTSSRRIVDITGTIESIAFQTNILALNAAVEAARAGEQGRGFAVVASEVRNLAQRANAAAGEIKVLIDESVRHADNGISLVAAAGGTMDEIVASVRRVTDIVAEIATASQRQGQGIAQVNSAIGEIDAVTQQNAALVEQAAAAAASMQEQTANLSALVGNFKLGQAAPVQLAPVDRRRQTGVLQLA</sequence>
<dbReference type="GO" id="GO:0004888">
    <property type="term" value="F:transmembrane signaling receptor activity"/>
    <property type="evidence" value="ECO:0007669"/>
    <property type="project" value="TreeGrafter"/>
</dbReference>